<name>A0AAQ3PZU3_9LILI</name>
<dbReference type="GO" id="GO:0005819">
    <property type="term" value="C:spindle"/>
    <property type="evidence" value="ECO:0007669"/>
    <property type="project" value="UniProtKB-SubCell"/>
</dbReference>
<evidence type="ECO:0000256" key="7">
    <source>
        <dbReference type="SAM" id="MobiDB-lite"/>
    </source>
</evidence>
<comment type="subcellular location">
    <subcellularLocation>
        <location evidence="2">Cytoplasm</location>
        <location evidence="2">Cytoskeleton</location>
        <location evidence="2">Spindle</location>
    </subcellularLocation>
    <subcellularLocation>
        <location evidence="1">Nucleus</location>
    </subcellularLocation>
</comment>
<dbReference type="PANTHER" id="PTHR13738">
    <property type="entry name" value="TROPONIN I"/>
    <property type="match status" value="1"/>
</dbReference>
<feature type="region of interest" description="Disordered" evidence="7">
    <location>
        <begin position="1376"/>
        <end position="1406"/>
    </location>
</feature>
<protein>
    <recommendedName>
        <fullName evidence="8">Inner centromere protein ARK-binding domain-containing protein</fullName>
    </recommendedName>
</protein>
<feature type="compositionally biased region" description="Basic and acidic residues" evidence="7">
    <location>
        <begin position="1513"/>
        <end position="1566"/>
    </location>
</feature>
<comment type="similarity">
    <text evidence="3">Belongs to the INCENP family.</text>
</comment>
<feature type="region of interest" description="Disordered" evidence="7">
    <location>
        <begin position="1450"/>
        <end position="1566"/>
    </location>
</feature>
<keyword evidence="5" id="KW-0206">Cytoskeleton</keyword>
<keyword evidence="10" id="KW-1185">Reference proteome</keyword>
<evidence type="ECO:0000256" key="6">
    <source>
        <dbReference type="ARBA" id="ARBA00023242"/>
    </source>
</evidence>
<evidence type="ECO:0000313" key="9">
    <source>
        <dbReference type="EMBL" id="WOK93533.1"/>
    </source>
</evidence>
<dbReference type="EMBL" id="CP136890">
    <property type="protein sequence ID" value="WOK93533.1"/>
    <property type="molecule type" value="Genomic_DNA"/>
</dbReference>
<feature type="domain" description="Inner centromere protein ARK-binding" evidence="8">
    <location>
        <begin position="1615"/>
        <end position="1668"/>
    </location>
</feature>
<evidence type="ECO:0000313" key="10">
    <source>
        <dbReference type="Proteomes" id="UP001327560"/>
    </source>
</evidence>
<gene>
    <name evidence="9" type="ORF">Cni_G02233</name>
</gene>
<keyword evidence="4" id="KW-0963">Cytoplasm</keyword>
<feature type="region of interest" description="Disordered" evidence="7">
    <location>
        <begin position="1596"/>
        <end position="1626"/>
    </location>
</feature>
<proteinExistence type="inferred from homology"/>
<feature type="compositionally biased region" description="Polar residues" evidence="7">
    <location>
        <begin position="1376"/>
        <end position="1387"/>
    </location>
</feature>
<feature type="region of interest" description="Disordered" evidence="7">
    <location>
        <begin position="1222"/>
        <end position="1252"/>
    </location>
</feature>
<evidence type="ECO:0000259" key="8">
    <source>
        <dbReference type="Pfam" id="PF03941"/>
    </source>
</evidence>
<evidence type="ECO:0000256" key="5">
    <source>
        <dbReference type="ARBA" id="ARBA00023212"/>
    </source>
</evidence>
<dbReference type="Pfam" id="PF03941">
    <property type="entry name" value="INCENP_ARK-bind"/>
    <property type="match status" value="1"/>
</dbReference>
<dbReference type="InterPro" id="IPR050875">
    <property type="entry name" value="Troponin_I"/>
</dbReference>
<evidence type="ECO:0000256" key="2">
    <source>
        <dbReference type="ARBA" id="ARBA00004186"/>
    </source>
</evidence>
<feature type="compositionally biased region" description="Basic and acidic residues" evidence="7">
    <location>
        <begin position="1450"/>
        <end position="1506"/>
    </location>
</feature>
<accession>A0AAQ3PZU3</accession>
<evidence type="ECO:0000256" key="4">
    <source>
        <dbReference type="ARBA" id="ARBA00022490"/>
    </source>
</evidence>
<organism evidence="9 10">
    <name type="scientific">Canna indica</name>
    <name type="common">Indian-shot</name>
    <dbReference type="NCBI Taxonomy" id="4628"/>
    <lineage>
        <taxon>Eukaryota</taxon>
        <taxon>Viridiplantae</taxon>
        <taxon>Streptophyta</taxon>
        <taxon>Embryophyta</taxon>
        <taxon>Tracheophyta</taxon>
        <taxon>Spermatophyta</taxon>
        <taxon>Magnoliopsida</taxon>
        <taxon>Liliopsida</taxon>
        <taxon>Zingiberales</taxon>
        <taxon>Cannaceae</taxon>
        <taxon>Canna</taxon>
    </lineage>
</organism>
<feature type="compositionally biased region" description="Polar residues" evidence="7">
    <location>
        <begin position="865"/>
        <end position="875"/>
    </location>
</feature>
<reference evidence="9 10" key="1">
    <citation type="submission" date="2023-10" db="EMBL/GenBank/DDBJ databases">
        <title>Chromosome-scale genome assembly provides insights into flower coloration mechanisms of Canna indica.</title>
        <authorList>
            <person name="Li C."/>
        </authorList>
    </citation>
    <scope>NUCLEOTIDE SEQUENCE [LARGE SCALE GENOMIC DNA]</scope>
    <source>
        <tissue evidence="9">Flower</tissue>
    </source>
</reference>
<dbReference type="Proteomes" id="UP001327560">
    <property type="component" value="Chromosome 1"/>
</dbReference>
<feature type="region of interest" description="Disordered" evidence="7">
    <location>
        <begin position="863"/>
        <end position="885"/>
    </location>
</feature>
<dbReference type="InterPro" id="IPR005635">
    <property type="entry name" value="Inner_centromere_prot_ARK-bd"/>
</dbReference>
<dbReference type="GO" id="GO:0005634">
    <property type="term" value="C:nucleus"/>
    <property type="evidence" value="ECO:0007669"/>
    <property type="project" value="UniProtKB-SubCell"/>
</dbReference>
<dbReference type="PANTHER" id="PTHR13738:SF1">
    <property type="entry name" value="TROPONIN I"/>
    <property type="match status" value="1"/>
</dbReference>
<sequence length="1679" mass="188905">MTTMEHLFMQIFDQKARIESQLRQQIESYGESLAYNLLADGGRLPPWLFDTRYNAPGCSDQEVFSREQIIQGILLPPPWVTTPSTNHNIIYSMPAFKSTNINQYSSFVNEVSISNEHIHPKNIDFTRTTSHYDDQRDPNMVCSEVVEESQFHRSRQRNTENHLSTKSQASNFEDVRVIEQHSHRITRSVAPSLMSDHVKELSVTMNSFPLYSKYGDVAAPSKSLDYQDNTLKPSFPSGFINNKVTADQASFVSNIPRKSNDLTVNNIHDASVRECCTGAAGKELISNGSNFVEPGFITTLSSASRLSQNQSFVVMKKLSFDGIDFCCLGENTYGSFSQKENICCSSESELEKLSVQSIKKKSFLKDSLHGPGSVHHKNDSFHAEAVQSAELAASSSMEKERMESQCHPTCTSHSDLCEKFSSMSKEAKRLRLSNEVSHSSPTSMLRFDSNFSANQQSCEPSTRTQSSIEITRQPHTSFDVEPMVPCELNKDGANPIEETTSPIFQPVNDKEFHMNSNIILCSSTKFQLDQEGILPIMEVRKEEAKRISDKLHVEERDEEIDTLERVTSRFDVKVSPLVPAMRSLEKACTTHSSEKQSNGSVEHIMKDSYMGKLVKKEVFSQDQLTHFQGDKPVLLADDEVLLETECTEFVTVEIGNRTVARPTLIVHNDENDPAGIRHQLLRSSNATSSPCSNNYQSVLLEKESVVDSTIKDVPESVVAEKLPNVSSKEDKLTNVSHLRCSISAPKDVDPCKENNSIVKIFPENVIAKKSPNVSALEDKQSNLNYLRNSTSAPNDVDPCKDNSCLLHFSGKTLPLELMKDESYENKMDAIEKSLVRLPSARTCSHSSESRYFIRSLKWHEKAHTSSELNGTGKATNSKRSRKTAEACEISWPKRRKLNCYSDGILATTPRIRLHQLLHTQEDTLGTNKRSLEGVSLVEMQTRQSPSGSMLTSDLYNIDLESHSEDNHQSRKQYEREDVSCSKTKHQVMDISLATPSTNAFPSHMADWNSRTSLLNEISSSQYNVFNLEKPGTLGDEADDGLNCIAAKGYCSNLQSADKLEVCDSEKCPSTHDATVLSNCKDEMVDCDQFMPEFEGFNIGVSPVVENDISCSSDCLPFRKEQTSADTQCGCLVDLVTPKVCQSGNCKINKLPDVFQSLPTGLLEHMKLNKSLYINSDNVQEFWTGEHDRMSSLYSNLGSTFDCSYVERSYSHSTPSSGAKFGWRASKPPLTPPIEKSSLRKVSGKSGASSQTLGTNPELVCFRIDENSNTLEDNEISVNVETSEDGICSEGVQVREPLQDVSSLYNKAPTLAPLTKTLLERGSLEFLDPKSCYGTENNIDSSFGSSYPSNSDPDQMEDKENQYLKVNANKERKVVRSLSNRSSESEINVKTAGRNRSEASTQKGCKPSNIISNISSFIPIVRKKQQGTTTKGKKDIKVKALEAAEAAKRLEEKKQNEREMRKAAAKLERERLEQEKQLKQKQLEEEKRKKEADIAARKRQREEEKKEKERKRRCVEEARKLQREQDERLHPNKEEKEIRMKTAVGDAKKKGKVQEAKQQLKSEREAAGFKKTELVEPSTTKVIVNLDGMRGIIQDRMSTSKENEGFQSYDISPYKDSDDEDVEEETMRKMKQIPSWARRESLEQILLWQQDLDPVEIFSRKSSFSLSEVLYPPAARRWPL</sequence>
<evidence type="ECO:0000256" key="3">
    <source>
        <dbReference type="ARBA" id="ARBA00010042"/>
    </source>
</evidence>
<keyword evidence="6" id="KW-0539">Nucleus</keyword>
<evidence type="ECO:0000256" key="1">
    <source>
        <dbReference type="ARBA" id="ARBA00004123"/>
    </source>
</evidence>